<gene>
    <name evidence="3" type="ORF">D9619_001324</name>
</gene>
<keyword evidence="2" id="KW-1133">Transmembrane helix</keyword>
<feature type="compositionally biased region" description="Polar residues" evidence="1">
    <location>
        <begin position="603"/>
        <end position="612"/>
    </location>
</feature>
<reference evidence="3 4" key="1">
    <citation type="journal article" date="2020" name="ISME J.">
        <title>Uncovering the hidden diversity of litter-decomposition mechanisms in mushroom-forming fungi.</title>
        <authorList>
            <person name="Floudas D."/>
            <person name="Bentzer J."/>
            <person name="Ahren D."/>
            <person name="Johansson T."/>
            <person name="Persson P."/>
            <person name="Tunlid A."/>
        </authorList>
    </citation>
    <scope>NUCLEOTIDE SEQUENCE [LARGE SCALE GENOMIC DNA]</scope>
    <source>
        <strain evidence="3 4">CBS 101986</strain>
    </source>
</reference>
<feature type="region of interest" description="Disordered" evidence="1">
    <location>
        <begin position="449"/>
        <end position="535"/>
    </location>
</feature>
<protein>
    <submittedName>
        <fullName evidence="3">Uncharacterized protein</fullName>
    </submittedName>
</protein>
<dbReference type="OrthoDB" id="3231855at2759"/>
<keyword evidence="2" id="KW-0472">Membrane</keyword>
<name>A0A8H5BFD0_9AGAR</name>
<feature type="region of interest" description="Disordered" evidence="1">
    <location>
        <begin position="207"/>
        <end position="226"/>
    </location>
</feature>
<keyword evidence="2" id="KW-0812">Transmembrane</keyword>
<evidence type="ECO:0000256" key="2">
    <source>
        <dbReference type="SAM" id="Phobius"/>
    </source>
</evidence>
<dbReference type="EMBL" id="JAACJJ010000028">
    <property type="protein sequence ID" value="KAF5322053.1"/>
    <property type="molecule type" value="Genomic_DNA"/>
</dbReference>
<feature type="region of interest" description="Disordered" evidence="1">
    <location>
        <begin position="558"/>
        <end position="617"/>
    </location>
</feature>
<feature type="compositionally biased region" description="Low complexity" evidence="1">
    <location>
        <begin position="449"/>
        <end position="460"/>
    </location>
</feature>
<comment type="caution">
    <text evidence="3">The sequence shown here is derived from an EMBL/GenBank/DDBJ whole genome shotgun (WGS) entry which is preliminary data.</text>
</comment>
<organism evidence="3 4">
    <name type="scientific">Psilocybe cf. subviscida</name>
    <dbReference type="NCBI Taxonomy" id="2480587"/>
    <lineage>
        <taxon>Eukaryota</taxon>
        <taxon>Fungi</taxon>
        <taxon>Dikarya</taxon>
        <taxon>Basidiomycota</taxon>
        <taxon>Agaricomycotina</taxon>
        <taxon>Agaricomycetes</taxon>
        <taxon>Agaricomycetidae</taxon>
        <taxon>Agaricales</taxon>
        <taxon>Agaricineae</taxon>
        <taxon>Strophariaceae</taxon>
        <taxon>Psilocybe</taxon>
    </lineage>
</organism>
<feature type="compositionally biased region" description="Acidic residues" evidence="1">
    <location>
        <begin position="519"/>
        <end position="535"/>
    </location>
</feature>
<accession>A0A8H5BFD0</accession>
<keyword evidence="4" id="KW-1185">Reference proteome</keyword>
<dbReference type="AlphaFoldDB" id="A0A8H5BFD0"/>
<evidence type="ECO:0000313" key="3">
    <source>
        <dbReference type="EMBL" id="KAF5322053.1"/>
    </source>
</evidence>
<evidence type="ECO:0000256" key="1">
    <source>
        <dbReference type="SAM" id="MobiDB-lite"/>
    </source>
</evidence>
<dbReference type="Proteomes" id="UP000567179">
    <property type="component" value="Unassembled WGS sequence"/>
</dbReference>
<feature type="transmembrane region" description="Helical" evidence="2">
    <location>
        <begin position="120"/>
        <end position="140"/>
    </location>
</feature>
<proteinExistence type="predicted"/>
<evidence type="ECO:0000313" key="4">
    <source>
        <dbReference type="Proteomes" id="UP000567179"/>
    </source>
</evidence>
<sequence>MADTTAPTSSIAPSRSLSRTRVSARRRSYSSYLRWSKSMRMSPQSTDTLLSIALGLGLRYIVDTVSSHSVKVTGSIVGLWEGVILLHFTKKTPKSSDPFVAFGARMFVDFVCTESFPRQVLVLLWMWLGMVLADVMPAIWSDKRVRRIRRRLAHKVRSLTNTVPTLVLSPPAHRTIRFVPSHDLHTILEESTQASAAPSVIIPLDESQPEEQAPSTPQPQPQPQPQRVTAIHAPLIAIFPVLQDAVAAISASQETPVIQLSDFLPPVSSPYEEPQVIYPTDRTPTAESYTNPVGHPRDNTLHVEYPHLGATGAEIEPTEPIKPSSVSIFEVPNIEDIEEIVADEAYVDDVLPAVIRRSGTSTPLYGSDRHSGALAGSLSPPHDYDYRYTHHSYVDPLRFTHTPEPDGVFNNERNRDHEYDEQHGARAIPIYDINDLAEIQNEPEDAADIFIPPSFSKSPSATPEVDAGNSYMPLTPPESTTFKRRKLDHHERLPEGYFPPPRPAPRRQESKALPPVPPPDDDNDTNSDDIYVNDDEDPTLTAAAEGWEKVDLADYAFVPPTRTGKGDDDSPSSYGVPQERTGSALFRQPSPDYSEGSFGQRYTMPQLTPSHSQESDQELKALVHDLGPLIQ</sequence>